<sequence>MKKIYFCLPVILTSVLQLSAQDIITKCNGEEIEAKVAEIGDTQIKYRKYENAQGPLYTLPASEVFLIRFEDGTREVVTPLDAPAVSPATAAETTETESSTTAPAAANENYAQINRSVKRTKEPLRDKHFYIGPCAEFGYAAITSKSGNISGPVCSAGVIAEYMFDKMSPHGAGAGISYDMYMFEEDFDLNCMNMDLYYVYRPRGRWNCFAGFKFGIPVKSEASGADLKTVTNTAVGIEMGAGWATRHFDLGAAIFMNFNSTLDISESNRMVGVKLRIAYRF</sequence>
<dbReference type="RefSeq" id="WP_244076463.1">
    <property type="nucleotide sequence ID" value="NZ_AP025581.1"/>
</dbReference>
<dbReference type="EMBL" id="BQOL01000001">
    <property type="protein sequence ID" value="GKI18861.1"/>
    <property type="molecule type" value="Genomic_DNA"/>
</dbReference>
<organism evidence="2 3">
    <name type="scientific">Alistipes finegoldii</name>
    <dbReference type="NCBI Taxonomy" id="214856"/>
    <lineage>
        <taxon>Bacteria</taxon>
        <taxon>Pseudomonadati</taxon>
        <taxon>Bacteroidota</taxon>
        <taxon>Bacteroidia</taxon>
        <taxon>Bacteroidales</taxon>
        <taxon>Rikenellaceae</taxon>
        <taxon>Alistipes</taxon>
    </lineage>
</organism>
<dbReference type="SUPFAM" id="SSF56925">
    <property type="entry name" value="OMPA-like"/>
    <property type="match status" value="1"/>
</dbReference>
<dbReference type="InterPro" id="IPR011250">
    <property type="entry name" value="OMP/PagP_B-barrel"/>
</dbReference>
<comment type="caution">
    <text evidence="2">The sequence shown here is derived from an EMBL/GenBank/DDBJ whole genome shotgun (WGS) entry which is preliminary data.</text>
</comment>
<name>A0AA37KN12_9BACT</name>
<accession>A0AA37KN12</accession>
<protein>
    <recommendedName>
        <fullName evidence="4">Outer membrane protein beta-barrel domain-containing protein</fullName>
    </recommendedName>
</protein>
<reference evidence="2" key="1">
    <citation type="submission" date="2022-01" db="EMBL/GenBank/DDBJ databases">
        <title>Novel bile acid biosynthetic pathways are enriched in the microbiome of centenarians.</title>
        <authorList>
            <person name="Sato Y."/>
            <person name="Atarashi K."/>
            <person name="Plichta R.D."/>
            <person name="Arai Y."/>
            <person name="Sasajima S."/>
            <person name="Kearney M.S."/>
            <person name="Suda W."/>
            <person name="Takeshita K."/>
            <person name="Sasaki T."/>
            <person name="Okamoto S."/>
            <person name="Skelly N.A."/>
            <person name="Okamura Y."/>
            <person name="Vlamakis H."/>
            <person name="Li Y."/>
            <person name="Tanoue T."/>
            <person name="Takei H."/>
            <person name="Nittono H."/>
            <person name="Narushima S."/>
            <person name="Irie J."/>
            <person name="Itoh H."/>
            <person name="Moriya K."/>
            <person name="Sugiura Y."/>
            <person name="Suematsu M."/>
            <person name="Moritoki N."/>
            <person name="Shibata S."/>
            <person name="Littman R.D."/>
            <person name="Fischbach A.M."/>
            <person name="Uwamino Y."/>
            <person name="Inoue T."/>
            <person name="Honda A."/>
            <person name="Hattori M."/>
            <person name="Murai T."/>
            <person name="Xavier J.R."/>
            <person name="Hirose N."/>
            <person name="Honda K."/>
        </authorList>
    </citation>
    <scope>NUCLEOTIDE SEQUENCE</scope>
    <source>
        <strain evidence="2">CE91-St16</strain>
    </source>
</reference>
<evidence type="ECO:0000313" key="3">
    <source>
        <dbReference type="Proteomes" id="UP001055105"/>
    </source>
</evidence>
<feature type="region of interest" description="Disordered" evidence="1">
    <location>
        <begin position="84"/>
        <end position="105"/>
    </location>
</feature>
<evidence type="ECO:0000256" key="1">
    <source>
        <dbReference type="SAM" id="MobiDB-lite"/>
    </source>
</evidence>
<dbReference type="Proteomes" id="UP001055105">
    <property type="component" value="Unassembled WGS sequence"/>
</dbReference>
<gene>
    <name evidence="2" type="ORF">CE91St16_17690</name>
</gene>
<evidence type="ECO:0008006" key="4">
    <source>
        <dbReference type="Google" id="ProtNLM"/>
    </source>
</evidence>
<proteinExistence type="predicted"/>
<evidence type="ECO:0000313" key="2">
    <source>
        <dbReference type="EMBL" id="GKI18861.1"/>
    </source>
</evidence>
<dbReference type="AlphaFoldDB" id="A0AA37KN12"/>